<dbReference type="PANTHER" id="PTHR42673:SF21">
    <property type="entry name" value="GLUTATHIONE S-TRANSFERASE YFCF"/>
    <property type="match status" value="1"/>
</dbReference>
<keyword evidence="5" id="KW-1185">Reference proteome</keyword>
<dbReference type="Pfam" id="PF14497">
    <property type="entry name" value="GST_C_3"/>
    <property type="match status" value="1"/>
</dbReference>
<dbReference type="Gene3D" id="3.40.30.10">
    <property type="entry name" value="Glutaredoxin"/>
    <property type="match status" value="1"/>
</dbReference>
<dbReference type="GO" id="GO:0006749">
    <property type="term" value="P:glutathione metabolic process"/>
    <property type="evidence" value="ECO:0007669"/>
    <property type="project" value="TreeGrafter"/>
</dbReference>
<evidence type="ECO:0000313" key="4">
    <source>
        <dbReference type="EMBL" id="SNX47948.1"/>
    </source>
</evidence>
<protein>
    <submittedName>
        <fullName evidence="4">Maleylpyruvate isomerase</fullName>
        <ecNumber evidence="4">5.2.1.4</ecNumber>
    </submittedName>
</protein>
<sequence length="220" mass="25133">MTQFVLYEYWRSSASYRVRIALNLKQLPYLSMPIHLLKDGGEQHHAMYAELNANELVPTLVDNDFDGEKLVLNQSLTIIDYLDEHFPHPRLTPVSGRERYLVTALAQDIAIDLHPINNLRVIQKLSRDFDFDETSKAKWMQHWIELGFHALEKKLSDVHGKYCVGDSISLVDVCLVPQVYNAERFGVDLSPFPTIASICSTLREHPAFVAAEPERQPDAS</sequence>
<evidence type="ECO:0000313" key="5">
    <source>
        <dbReference type="Proteomes" id="UP000219336"/>
    </source>
</evidence>
<feature type="domain" description="GST C-terminal" evidence="3">
    <location>
        <begin position="95"/>
        <end position="220"/>
    </location>
</feature>
<keyword evidence="4" id="KW-0413">Isomerase</keyword>
<dbReference type="GO" id="GO:0050077">
    <property type="term" value="F:maleylpyruvate isomerase activity"/>
    <property type="evidence" value="ECO:0007669"/>
    <property type="project" value="UniProtKB-EC"/>
</dbReference>
<dbReference type="SFLD" id="SFLDS00019">
    <property type="entry name" value="Glutathione_Transferase_(cytos"/>
    <property type="match status" value="1"/>
</dbReference>
<dbReference type="NCBIfam" id="TIGR01262">
    <property type="entry name" value="maiA"/>
    <property type="match status" value="1"/>
</dbReference>
<dbReference type="FunFam" id="1.20.1050.10:FF:000017">
    <property type="entry name" value="Maleylacetoacetate isomerase"/>
    <property type="match status" value="1"/>
</dbReference>
<dbReference type="AlphaFoldDB" id="A0A240EGY1"/>
<dbReference type="InterPro" id="IPR004046">
    <property type="entry name" value="GST_C"/>
</dbReference>
<comment type="similarity">
    <text evidence="1">Belongs to the GST superfamily. Zeta family.</text>
</comment>
<dbReference type="PROSITE" id="PS50404">
    <property type="entry name" value="GST_NTER"/>
    <property type="match status" value="1"/>
</dbReference>
<dbReference type="EMBL" id="OANU01000017">
    <property type="protein sequence ID" value="SNX47948.1"/>
    <property type="molecule type" value="Genomic_DNA"/>
</dbReference>
<dbReference type="InterPro" id="IPR036249">
    <property type="entry name" value="Thioredoxin-like_sf"/>
</dbReference>
<keyword evidence="4" id="KW-0670">Pyruvate</keyword>
<dbReference type="Pfam" id="PF13417">
    <property type="entry name" value="GST_N_3"/>
    <property type="match status" value="1"/>
</dbReference>
<dbReference type="SUPFAM" id="SSF47616">
    <property type="entry name" value="GST C-terminal domain-like"/>
    <property type="match status" value="1"/>
</dbReference>
<evidence type="ECO:0000259" key="3">
    <source>
        <dbReference type="PROSITE" id="PS50405"/>
    </source>
</evidence>
<dbReference type="InterPro" id="IPR040079">
    <property type="entry name" value="Glutathione_S-Trfase"/>
</dbReference>
<dbReference type="SFLD" id="SFLDG00358">
    <property type="entry name" value="Main_(cytGST)"/>
    <property type="match status" value="1"/>
</dbReference>
<dbReference type="EC" id="5.2.1.4" evidence="4"/>
<dbReference type="InterPro" id="IPR036282">
    <property type="entry name" value="Glutathione-S-Trfase_C_sf"/>
</dbReference>
<evidence type="ECO:0000256" key="1">
    <source>
        <dbReference type="ARBA" id="ARBA00010007"/>
    </source>
</evidence>
<dbReference type="RefSeq" id="WP_096993160.1">
    <property type="nucleotide sequence ID" value="NZ_JBHSII010000011.1"/>
</dbReference>
<dbReference type="GO" id="GO:0016034">
    <property type="term" value="F:maleylacetoacetate isomerase activity"/>
    <property type="evidence" value="ECO:0007669"/>
    <property type="project" value="TreeGrafter"/>
</dbReference>
<feature type="domain" description="GST N-terminal" evidence="2">
    <location>
        <begin position="2"/>
        <end position="90"/>
    </location>
</feature>
<dbReference type="InterPro" id="IPR034333">
    <property type="entry name" value="GST_Zeta_N"/>
</dbReference>
<dbReference type="CDD" id="cd03191">
    <property type="entry name" value="GST_C_Zeta"/>
    <property type="match status" value="1"/>
</dbReference>
<accession>A0A240EGY1</accession>
<dbReference type="Gene3D" id="1.20.1050.10">
    <property type="match status" value="1"/>
</dbReference>
<reference evidence="5" key="1">
    <citation type="submission" date="2016-06" db="EMBL/GenBank/DDBJ databases">
        <authorList>
            <person name="Rodrigo-Torres L."/>
            <person name="Arahal R.D."/>
            <person name="Lucena T."/>
        </authorList>
    </citation>
    <scope>NUCLEOTIDE SEQUENCE [LARGE SCALE GENOMIC DNA]</scope>
    <source>
        <strain evidence="5">CECT8203</strain>
    </source>
</reference>
<dbReference type="GO" id="GO:0004364">
    <property type="term" value="F:glutathione transferase activity"/>
    <property type="evidence" value="ECO:0007669"/>
    <property type="project" value="TreeGrafter"/>
</dbReference>
<dbReference type="Proteomes" id="UP000219336">
    <property type="component" value="Unassembled WGS sequence"/>
</dbReference>
<dbReference type="InterPro" id="IPR004045">
    <property type="entry name" value="Glutathione_S-Trfase_N"/>
</dbReference>
<evidence type="ECO:0000259" key="2">
    <source>
        <dbReference type="PROSITE" id="PS50404"/>
    </source>
</evidence>
<dbReference type="CDD" id="cd03042">
    <property type="entry name" value="GST_N_Zeta"/>
    <property type="match status" value="1"/>
</dbReference>
<dbReference type="GO" id="GO:0005737">
    <property type="term" value="C:cytoplasm"/>
    <property type="evidence" value="ECO:0007669"/>
    <property type="project" value="InterPro"/>
</dbReference>
<dbReference type="PANTHER" id="PTHR42673">
    <property type="entry name" value="MALEYLACETOACETATE ISOMERASE"/>
    <property type="match status" value="1"/>
</dbReference>
<dbReference type="PROSITE" id="PS50405">
    <property type="entry name" value="GST_CTER"/>
    <property type="match status" value="1"/>
</dbReference>
<dbReference type="OrthoDB" id="509852at2"/>
<gene>
    <name evidence="4" type="primary">nagL_1</name>
    <name evidence="4" type="ORF">VTH8203_01563</name>
</gene>
<dbReference type="InterPro" id="IPR034330">
    <property type="entry name" value="GST_Zeta_C"/>
</dbReference>
<dbReference type="GO" id="GO:0006559">
    <property type="term" value="P:L-phenylalanine catabolic process"/>
    <property type="evidence" value="ECO:0007669"/>
    <property type="project" value="TreeGrafter"/>
</dbReference>
<name>A0A240EGY1_9VIBR</name>
<organism evidence="4 5">
    <name type="scientific">Vibrio thalassae</name>
    <dbReference type="NCBI Taxonomy" id="1243014"/>
    <lineage>
        <taxon>Bacteria</taxon>
        <taxon>Pseudomonadati</taxon>
        <taxon>Pseudomonadota</taxon>
        <taxon>Gammaproteobacteria</taxon>
        <taxon>Vibrionales</taxon>
        <taxon>Vibrionaceae</taxon>
        <taxon>Vibrio</taxon>
    </lineage>
</organism>
<dbReference type="SUPFAM" id="SSF52833">
    <property type="entry name" value="Thioredoxin-like"/>
    <property type="match status" value="1"/>
</dbReference>
<dbReference type="InterPro" id="IPR010987">
    <property type="entry name" value="Glutathione-S-Trfase_C-like"/>
</dbReference>
<proteinExistence type="inferred from homology"/>
<dbReference type="InterPro" id="IPR005955">
    <property type="entry name" value="GST_Zeta"/>
</dbReference>